<keyword evidence="1" id="KW-0040">ANK repeat</keyword>
<name>A0ABD2WSE2_9HYME</name>
<feature type="repeat" description="ANK" evidence="1">
    <location>
        <begin position="196"/>
        <end position="226"/>
    </location>
</feature>
<protein>
    <submittedName>
        <fullName evidence="2">Uncharacterized protein</fullName>
    </submittedName>
</protein>
<dbReference type="InterPro" id="IPR036770">
    <property type="entry name" value="Ankyrin_rpt-contain_sf"/>
</dbReference>
<organism evidence="2 3">
    <name type="scientific">Trichogramma kaykai</name>
    <dbReference type="NCBI Taxonomy" id="54128"/>
    <lineage>
        <taxon>Eukaryota</taxon>
        <taxon>Metazoa</taxon>
        <taxon>Ecdysozoa</taxon>
        <taxon>Arthropoda</taxon>
        <taxon>Hexapoda</taxon>
        <taxon>Insecta</taxon>
        <taxon>Pterygota</taxon>
        <taxon>Neoptera</taxon>
        <taxon>Endopterygota</taxon>
        <taxon>Hymenoptera</taxon>
        <taxon>Apocrita</taxon>
        <taxon>Proctotrupomorpha</taxon>
        <taxon>Chalcidoidea</taxon>
        <taxon>Trichogrammatidae</taxon>
        <taxon>Trichogramma</taxon>
    </lineage>
</organism>
<feature type="repeat" description="ANK" evidence="1">
    <location>
        <begin position="267"/>
        <end position="300"/>
    </location>
</feature>
<dbReference type="PANTHER" id="PTHR24118:SF100">
    <property type="entry name" value="FYVE-TYPE DOMAIN-CONTAINING PROTEIN"/>
    <property type="match status" value="1"/>
</dbReference>
<accession>A0ABD2WSE2</accession>
<dbReference type="SUPFAM" id="SSF48403">
    <property type="entry name" value="Ankyrin repeat"/>
    <property type="match status" value="1"/>
</dbReference>
<comment type="caution">
    <text evidence="2">The sequence shown here is derived from an EMBL/GenBank/DDBJ whole genome shotgun (WGS) entry which is preliminary data.</text>
</comment>
<feature type="repeat" description="ANK" evidence="1">
    <location>
        <begin position="116"/>
        <end position="149"/>
    </location>
</feature>
<dbReference type="Gene3D" id="1.25.40.20">
    <property type="entry name" value="Ankyrin repeat-containing domain"/>
    <property type="match status" value="2"/>
</dbReference>
<evidence type="ECO:0000256" key="1">
    <source>
        <dbReference type="PROSITE-ProRule" id="PRU00023"/>
    </source>
</evidence>
<dbReference type="AlphaFoldDB" id="A0ABD2WSE2"/>
<dbReference type="SMART" id="SM00248">
    <property type="entry name" value="ANK"/>
    <property type="match status" value="7"/>
</dbReference>
<dbReference type="EMBL" id="JBJJXI010000077">
    <property type="protein sequence ID" value="KAL3395780.1"/>
    <property type="molecule type" value="Genomic_DNA"/>
</dbReference>
<dbReference type="InterPro" id="IPR002110">
    <property type="entry name" value="Ankyrin_rpt"/>
</dbReference>
<dbReference type="Pfam" id="PF12796">
    <property type="entry name" value="Ank_2"/>
    <property type="match status" value="2"/>
</dbReference>
<gene>
    <name evidence="2" type="ORF">TKK_010109</name>
</gene>
<evidence type="ECO:0000313" key="3">
    <source>
        <dbReference type="Proteomes" id="UP001627154"/>
    </source>
</evidence>
<dbReference type="PROSITE" id="PS50297">
    <property type="entry name" value="ANK_REP_REGION"/>
    <property type="match status" value="3"/>
</dbReference>
<dbReference type="PRINTS" id="PR01415">
    <property type="entry name" value="ANKYRIN"/>
</dbReference>
<reference evidence="2 3" key="1">
    <citation type="journal article" date="2024" name="bioRxiv">
        <title>A reference genome for Trichogramma kaykai: A tiny desert-dwelling parasitoid wasp with competing sex-ratio distorters.</title>
        <authorList>
            <person name="Culotta J."/>
            <person name="Lindsey A.R."/>
        </authorList>
    </citation>
    <scope>NUCLEOTIDE SEQUENCE [LARGE SCALE GENOMIC DNA]</scope>
    <source>
        <strain evidence="2 3">KSX58</strain>
    </source>
</reference>
<dbReference type="PANTHER" id="PTHR24118">
    <property type="entry name" value="POTE ANKYRIN DOMAIN"/>
    <property type="match status" value="1"/>
</dbReference>
<sequence>MSWYEYDDAFRVEIEYSRYAVKPFLELGQDPNCLEQKSDASSVDPPLNRALINRKNQRAKFLLESGADPNLVNENGVTPLHCICDVDDDNDDLAKMLFEISHRKLQSVKVNAVDNSGRTPLHYALRKGRKKRIVEILLKNDADPNVADVDGSTPLHILCNRSRYTDKNEELSELLFLIKDGTHQPLKVEAQDKWVRTPLHLALIENQEKMIQLLLRQGANPNLANAKGSTPLHTICERCYDDDIIKMFFEINDERHEMVQVDARDNLGNTPLHPILNSGGRRTLFEFLLRRGANPNAVNVEGSMALHIICKEG</sequence>
<dbReference type="PROSITE" id="PS50088">
    <property type="entry name" value="ANK_REPEAT"/>
    <property type="match status" value="3"/>
</dbReference>
<proteinExistence type="predicted"/>
<dbReference type="Proteomes" id="UP001627154">
    <property type="component" value="Unassembled WGS sequence"/>
</dbReference>
<keyword evidence="3" id="KW-1185">Reference proteome</keyword>
<evidence type="ECO:0000313" key="2">
    <source>
        <dbReference type="EMBL" id="KAL3395780.1"/>
    </source>
</evidence>